<evidence type="ECO:0000313" key="6">
    <source>
        <dbReference type="Proteomes" id="UP000521922"/>
    </source>
</evidence>
<dbReference type="InterPro" id="IPR001932">
    <property type="entry name" value="PPM-type_phosphatase-like_dom"/>
</dbReference>
<dbReference type="InterPro" id="IPR001610">
    <property type="entry name" value="PAC"/>
</dbReference>
<feature type="domain" description="PPM-type phosphatase" evidence="4">
    <location>
        <begin position="487"/>
        <end position="700"/>
    </location>
</feature>
<dbReference type="PROSITE" id="PS50113">
    <property type="entry name" value="PAC"/>
    <property type="match status" value="1"/>
</dbReference>
<dbReference type="InterPro" id="IPR035965">
    <property type="entry name" value="PAS-like_dom_sf"/>
</dbReference>
<feature type="domain" description="PAC" evidence="3">
    <location>
        <begin position="227"/>
        <end position="280"/>
    </location>
</feature>
<dbReference type="Pfam" id="PF01590">
    <property type="entry name" value="GAF"/>
    <property type="match status" value="1"/>
</dbReference>
<dbReference type="AlphaFoldDB" id="A0A7Y9J0I1"/>
<dbReference type="RefSeq" id="WP_179751246.1">
    <property type="nucleotide sequence ID" value="NZ_BAAAGN010000022.1"/>
</dbReference>
<evidence type="ECO:0000256" key="1">
    <source>
        <dbReference type="ARBA" id="ARBA00022801"/>
    </source>
</evidence>
<dbReference type="InterPro" id="IPR003018">
    <property type="entry name" value="GAF"/>
</dbReference>
<dbReference type="GO" id="GO:0016791">
    <property type="term" value="F:phosphatase activity"/>
    <property type="evidence" value="ECO:0007669"/>
    <property type="project" value="TreeGrafter"/>
</dbReference>
<dbReference type="InterPro" id="IPR036457">
    <property type="entry name" value="PPM-type-like_dom_sf"/>
</dbReference>
<comment type="caution">
    <text evidence="5">The sequence shown here is derived from an EMBL/GenBank/DDBJ whole genome shotgun (WGS) entry which is preliminary data.</text>
</comment>
<dbReference type="Pfam" id="PF07228">
    <property type="entry name" value="SpoIIE"/>
    <property type="match status" value="1"/>
</dbReference>
<dbReference type="Proteomes" id="UP000521922">
    <property type="component" value="Unassembled WGS sequence"/>
</dbReference>
<dbReference type="Pfam" id="PF13426">
    <property type="entry name" value="PAS_9"/>
    <property type="match status" value="1"/>
</dbReference>
<name>A0A7Y9J0I1_9ACTN</name>
<evidence type="ECO:0000259" key="4">
    <source>
        <dbReference type="PROSITE" id="PS51746"/>
    </source>
</evidence>
<organism evidence="5 6">
    <name type="scientific">Kineococcus aurantiacus</name>
    <dbReference type="NCBI Taxonomy" id="37633"/>
    <lineage>
        <taxon>Bacteria</taxon>
        <taxon>Bacillati</taxon>
        <taxon>Actinomycetota</taxon>
        <taxon>Actinomycetes</taxon>
        <taxon>Kineosporiales</taxon>
        <taxon>Kineosporiaceae</taxon>
        <taxon>Kineococcus</taxon>
    </lineage>
</organism>
<dbReference type="InterPro" id="IPR052016">
    <property type="entry name" value="Bact_Sigma-Reg"/>
</dbReference>
<evidence type="ECO:0000313" key="5">
    <source>
        <dbReference type="EMBL" id="NYD22340.1"/>
    </source>
</evidence>
<dbReference type="Gene3D" id="3.30.450.40">
    <property type="match status" value="1"/>
</dbReference>
<reference evidence="5 6" key="1">
    <citation type="submission" date="2020-07" db="EMBL/GenBank/DDBJ databases">
        <title>Sequencing the genomes of 1000 actinobacteria strains.</title>
        <authorList>
            <person name="Klenk H.-P."/>
        </authorList>
    </citation>
    <scope>NUCLEOTIDE SEQUENCE [LARGE SCALE GENOMIC DNA]</scope>
    <source>
        <strain evidence="5 6">DSM 7487</strain>
    </source>
</reference>
<dbReference type="SUPFAM" id="SSF55785">
    <property type="entry name" value="PYP-like sensor domain (PAS domain)"/>
    <property type="match status" value="1"/>
</dbReference>
<keyword evidence="6" id="KW-1185">Reference proteome</keyword>
<dbReference type="Gene3D" id="3.30.450.20">
    <property type="entry name" value="PAS domain"/>
    <property type="match status" value="1"/>
</dbReference>
<proteinExistence type="predicted"/>
<dbReference type="PANTHER" id="PTHR43156">
    <property type="entry name" value="STAGE II SPORULATION PROTEIN E-RELATED"/>
    <property type="match status" value="1"/>
</dbReference>
<dbReference type="InterPro" id="IPR029016">
    <property type="entry name" value="GAF-like_dom_sf"/>
</dbReference>
<sequence>MDGTNAALAGRGIGDQLPEVLHGRPGAVLLVHVGDGTVLFANPLAEQLAPGVTLPCPVDEWSRRAGLESSAGDDITDPANDASPLSRIAHGEPVHGERVTAARSSDMSGVREALWVVGLPLSDASADQLHGLALVVLLPLREEGMVRDAQESAEQLHSRAVLASDLSFTISDPNLPDNPLVWINPAFEKVTGYGKDVVGQNCRFLQGPDTDVEAVRRIRKALREGDTITELLLNYRKDGTAFWNEVVISPVKDSTGRVTHFVGVQSDVTLRVQAERERDAALAVARDARRRLEFLSGVTDKLSEVLDPLAAQDLLPSLVVPDFAEWAFATLLDATGRTRHIRASHSDPARASDAARFQELHAALGDNSLSMQVLRGEVGPSLVTVEDDHVDAVTRTEEIAQVLRRLGLGSAVVVPLRARGQVTGSLTLLSGPDRPPFTEDDLATATDLGARAGVALENARLYAQQRTSSETLQRSLLTDPRDAPGLSIATRYLPAAEAAQVGGDWYDAFTQPDGSSVVVIGDVMGHDVSAAAAMGQVRTLVRALAYDRAAEPAEVVGRLDGLLAGLGMTTLATAVVLQVVAGDDDDRHVRWCTAGHLPPVVVDPDGSVRVLEGDGIVLGLGPGQVRTQHESTLPVGSVLLLYTDGLVERRDRSMTDRLGELREVARDLGGLGVHDLCDALLARMLPEGSDDDVAIVALRVEPR</sequence>
<feature type="region of interest" description="Disordered" evidence="2">
    <location>
        <begin position="67"/>
        <end position="93"/>
    </location>
</feature>
<dbReference type="InterPro" id="IPR000014">
    <property type="entry name" value="PAS"/>
</dbReference>
<dbReference type="Gene3D" id="3.60.40.10">
    <property type="entry name" value="PPM-type phosphatase domain"/>
    <property type="match status" value="1"/>
</dbReference>
<dbReference type="EMBL" id="JACCBB010000001">
    <property type="protein sequence ID" value="NYD22340.1"/>
    <property type="molecule type" value="Genomic_DNA"/>
</dbReference>
<dbReference type="SMART" id="SM00086">
    <property type="entry name" value="PAC"/>
    <property type="match status" value="1"/>
</dbReference>
<accession>A0A7Y9J0I1</accession>
<evidence type="ECO:0000259" key="3">
    <source>
        <dbReference type="PROSITE" id="PS50113"/>
    </source>
</evidence>
<evidence type="ECO:0000256" key="2">
    <source>
        <dbReference type="SAM" id="MobiDB-lite"/>
    </source>
</evidence>
<dbReference type="PROSITE" id="PS51746">
    <property type="entry name" value="PPM_2"/>
    <property type="match status" value="1"/>
</dbReference>
<dbReference type="SUPFAM" id="SSF81606">
    <property type="entry name" value="PP2C-like"/>
    <property type="match status" value="1"/>
</dbReference>
<keyword evidence="1" id="KW-0378">Hydrolase</keyword>
<gene>
    <name evidence="5" type="ORF">BJ968_001880</name>
</gene>
<dbReference type="PANTHER" id="PTHR43156:SF2">
    <property type="entry name" value="STAGE II SPORULATION PROTEIN E"/>
    <property type="match status" value="1"/>
</dbReference>
<dbReference type="SMART" id="SM00331">
    <property type="entry name" value="PP2C_SIG"/>
    <property type="match status" value="1"/>
</dbReference>
<dbReference type="SMART" id="SM00065">
    <property type="entry name" value="GAF"/>
    <property type="match status" value="1"/>
</dbReference>
<dbReference type="SUPFAM" id="SSF55781">
    <property type="entry name" value="GAF domain-like"/>
    <property type="match status" value="1"/>
</dbReference>
<protein>
    <submittedName>
        <fullName evidence="5">PAS domain S-box-containing protein</fullName>
    </submittedName>
</protein>
<dbReference type="CDD" id="cd00130">
    <property type="entry name" value="PAS"/>
    <property type="match status" value="1"/>
</dbReference>
<dbReference type="NCBIfam" id="TIGR00229">
    <property type="entry name" value="sensory_box"/>
    <property type="match status" value="1"/>
</dbReference>
<dbReference type="InterPro" id="IPR000700">
    <property type="entry name" value="PAS-assoc_C"/>
</dbReference>